<dbReference type="InterPro" id="IPR013078">
    <property type="entry name" value="His_Pase_superF_clade-1"/>
</dbReference>
<dbReference type="EMBL" id="JARK01001355">
    <property type="protein sequence ID" value="EYC21552.1"/>
    <property type="molecule type" value="Genomic_DNA"/>
</dbReference>
<dbReference type="SUPFAM" id="SSF53254">
    <property type="entry name" value="Phosphoglycerate mutase-like"/>
    <property type="match status" value="1"/>
</dbReference>
<dbReference type="InterPro" id="IPR029033">
    <property type="entry name" value="His_PPase_superfam"/>
</dbReference>
<dbReference type="GO" id="GO:0016791">
    <property type="term" value="F:phosphatase activity"/>
    <property type="evidence" value="ECO:0007669"/>
    <property type="project" value="UniProtKB-ARBA"/>
</dbReference>
<protein>
    <recommendedName>
        <fullName evidence="3">Phosphoglycerate mutase family protein</fullName>
    </recommendedName>
</protein>
<organism evidence="1 2">
    <name type="scientific">Ancylostoma ceylanicum</name>
    <dbReference type="NCBI Taxonomy" id="53326"/>
    <lineage>
        <taxon>Eukaryota</taxon>
        <taxon>Metazoa</taxon>
        <taxon>Ecdysozoa</taxon>
        <taxon>Nematoda</taxon>
        <taxon>Chromadorea</taxon>
        <taxon>Rhabditida</taxon>
        <taxon>Rhabditina</taxon>
        <taxon>Rhabditomorpha</taxon>
        <taxon>Strongyloidea</taxon>
        <taxon>Ancylostomatidae</taxon>
        <taxon>Ancylostomatinae</taxon>
        <taxon>Ancylostoma</taxon>
    </lineage>
</organism>
<name>A0A016V3K4_9BILA</name>
<gene>
    <name evidence="1" type="primary">Acey_s0019.g3893</name>
    <name evidence="1" type="ORF">Y032_0019g3893</name>
</gene>
<dbReference type="OrthoDB" id="414418at2759"/>
<evidence type="ECO:0000313" key="1">
    <source>
        <dbReference type="EMBL" id="EYC21552.1"/>
    </source>
</evidence>
<dbReference type="Proteomes" id="UP000024635">
    <property type="component" value="Unassembled WGS sequence"/>
</dbReference>
<dbReference type="PANTHER" id="PTHR16469">
    <property type="entry name" value="UBIQUITIN-ASSOCIATED AND SH3 DOMAIN-CONTAINING BA-RELATED"/>
    <property type="match status" value="1"/>
</dbReference>
<evidence type="ECO:0000313" key="2">
    <source>
        <dbReference type="Proteomes" id="UP000024635"/>
    </source>
</evidence>
<dbReference type="STRING" id="53326.A0A016V3K4"/>
<accession>A0A016V3K4</accession>
<comment type="caution">
    <text evidence="1">The sequence shown here is derived from an EMBL/GenBank/DDBJ whole genome shotgun (WGS) entry which is preliminary data.</text>
</comment>
<reference evidence="2" key="1">
    <citation type="journal article" date="2015" name="Nat. Genet.">
        <title>The genome and transcriptome of the zoonotic hookworm Ancylostoma ceylanicum identify infection-specific gene families.</title>
        <authorList>
            <person name="Schwarz E.M."/>
            <person name="Hu Y."/>
            <person name="Antoshechkin I."/>
            <person name="Miller M.M."/>
            <person name="Sternberg P.W."/>
            <person name="Aroian R.V."/>
        </authorList>
    </citation>
    <scope>NUCLEOTIDE SEQUENCE</scope>
    <source>
        <strain evidence="2">HY135</strain>
    </source>
</reference>
<proteinExistence type="predicted"/>
<dbReference type="PANTHER" id="PTHR16469:SF27">
    <property type="entry name" value="UBIQUITIN-ASSOCIATED AND SH3 DOMAIN-CONTAINING BA-RELATED"/>
    <property type="match status" value="1"/>
</dbReference>
<dbReference type="InterPro" id="IPR051710">
    <property type="entry name" value="Phosphatase_SH3-domain"/>
</dbReference>
<keyword evidence="2" id="KW-1185">Reference proteome</keyword>
<sequence length="185" mass="20821">MSSSNRAIWVVRHAEREDNINKNWRNLPSARGLTSDNPMLSERGYLQATECATRFKNIEITNIFASPYNRTIQTASIIAKNKGLLVKPEAGLCEALHHCENPPGFWETAKLKEKFPLVDCKYVPVFTKQTLPKEAFADNASLPRIRATLTRITENYEDFIVFLGLKAAPTIIFASELLSVLNPQA</sequence>
<dbReference type="CDD" id="cd07067">
    <property type="entry name" value="HP_PGM_like"/>
    <property type="match status" value="1"/>
</dbReference>
<dbReference type="AlphaFoldDB" id="A0A016V3K4"/>
<dbReference type="Gene3D" id="3.40.50.1240">
    <property type="entry name" value="Phosphoglycerate mutase-like"/>
    <property type="match status" value="1"/>
</dbReference>
<dbReference type="Pfam" id="PF00300">
    <property type="entry name" value="His_Phos_1"/>
    <property type="match status" value="1"/>
</dbReference>
<evidence type="ECO:0008006" key="3">
    <source>
        <dbReference type="Google" id="ProtNLM"/>
    </source>
</evidence>